<evidence type="ECO:0000313" key="10">
    <source>
        <dbReference type="Proteomes" id="UP000242999"/>
    </source>
</evidence>
<dbReference type="SUPFAM" id="SSF111369">
    <property type="entry name" value="HlyD-like secretion proteins"/>
    <property type="match status" value="1"/>
</dbReference>
<protein>
    <submittedName>
        <fullName evidence="9">RND family efflux transporter, MFP subunit</fullName>
    </submittedName>
</protein>
<gene>
    <name evidence="9" type="ORF">SAMN05421831_11050</name>
</gene>
<feature type="domain" description="Multidrug resistance protein MdtA-like barrel-sandwich hybrid" evidence="6">
    <location>
        <begin position="62"/>
        <end position="196"/>
    </location>
</feature>
<dbReference type="Pfam" id="PF25967">
    <property type="entry name" value="RND-MFP_C"/>
    <property type="match status" value="1"/>
</dbReference>
<evidence type="ECO:0000256" key="2">
    <source>
        <dbReference type="ARBA" id="ARBA00009477"/>
    </source>
</evidence>
<feature type="domain" description="Multidrug resistance protein MdtA-like alpha-helical hairpin" evidence="5">
    <location>
        <begin position="101"/>
        <end position="170"/>
    </location>
</feature>
<dbReference type="NCBIfam" id="TIGR01730">
    <property type="entry name" value="RND_mfp"/>
    <property type="match status" value="1"/>
</dbReference>
<dbReference type="PANTHER" id="PTHR30469">
    <property type="entry name" value="MULTIDRUG RESISTANCE PROTEIN MDTA"/>
    <property type="match status" value="1"/>
</dbReference>
<accession>A0A1H6TSF1</accession>
<dbReference type="GO" id="GO:1990281">
    <property type="term" value="C:efflux pump complex"/>
    <property type="evidence" value="ECO:0007669"/>
    <property type="project" value="TreeGrafter"/>
</dbReference>
<keyword evidence="4" id="KW-0175">Coiled coil</keyword>
<evidence type="ECO:0000259" key="6">
    <source>
        <dbReference type="Pfam" id="PF25917"/>
    </source>
</evidence>
<dbReference type="Gene3D" id="2.40.420.20">
    <property type="match status" value="1"/>
</dbReference>
<keyword evidence="10" id="KW-1185">Reference proteome</keyword>
<dbReference type="EMBL" id="FNYH01000010">
    <property type="protein sequence ID" value="SEI78642.1"/>
    <property type="molecule type" value="Genomic_DNA"/>
</dbReference>
<evidence type="ECO:0000313" key="9">
    <source>
        <dbReference type="EMBL" id="SEI78642.1"/>
    </source>
</evidence>
<dbReference type="AlphaFoldDB" id="A0A1H6TSF1"/>
<dbReference type="Pfam" id="PF25876">
    <property type="entry name" value="HH_MFP_RND"/>
    <property type="match status" value="1"/>
</dbReference>
<organism evidence="9 10">
    <name type="scientific">Allopseudospirillum japonicum</name>
    <dbReference type="NCBI Taxonomy" id="64971"/>
    <lineage>
        <taxon>Bacteria</taxon>
        <taxon>Pseudomonadati</taxon>
        <taxon>Pseudomonadota</taxon>
        <taxon>Gammaproteobacteria</taxon>
        <taxon>Oceanospirillales</taxon>
        <taxon>Oceanospirillaceae</taxon>
        <taxon>Allopseudospirillum</taxon>
    </lineage>
</organism>
<evidence type="ECO:0000259" key="8">
    <source>
        <dbReference type="Pfam" id="PF25967"/>
    </source>
</evidence>
<feature type="domain" description="Multidrug resistance protein MdtA-like C-terminal permuted SH3" evidence="8">
    <location>
        <begin position="284"/>
        <end position="339"/>
    </location>
</feature>
<evidence type="ECO:0000256" key="1">
    <source>
        <dbReference type="ARBA" id="ARBA00004196"/>
    </source>
</evidence>
<proteinExistence type="inferred from homology"/>
<evidence type="ECO:0000256" key="4">
    <source>
        <dbReference type="SAM" id="Coils"/>
    </source>
</evidence>
<dbReference type="RefSeq" id="WP_177166870.1">
    <property type="nucleotide sequence ID" value="NZ_FNYH01000010.1"/>
</dbReference>
<reference evidence="10" key="1">
    <citation type="submission" date="2016-10" db="EMBL/GenBank/DDBJ databases">
        <authorList>
            <person name="Varghese N."/>
            <person name="Submissions S."/>
        </authorList>
    </citation>
    <scope>NUCLEOTIDE SEQUENCE [LARGE SCALE GENOMIC DNA]</scope>
    <source>
        <strain evidence="10">DSM 7165</strain>
    </source>
</reference>
<dbReference type="InterPro" id="IPR058624">
    <property type="entry name" value="MdtA-like_HH"/>
</dbReference>
<sequence>MMPWTRHWLSLGVLLASTGLGLVLTEFSHANAGAQLAKMELHPQTLVRYVTLDAVVEAVNNSKVSAQTSGKITAIYYDVDDAVPAGALIMRIDDSEQKTRLEQAQASLQEARVNLRDAQQNFQRIQGVYERKLTSKAQYDQARNQYTSAQARFDRAQAAQDEAEKLLSYTQVVAPYGGIVTERYVELGELVQPGTPLMAGLSLAALRVNVDLPQRYAASVRARRDAQILLPDGRQLLAEHFTFFPYADPKTHNFRVRIDIANPEGDLYPGMLVKAQFPLQQEEALLVPQTAVVHRSELTGLYILDQQGHPRLRQVRLGHPQGDQVEVLAGVRAGETLILQPQAALVYLNTRRGNPNE</sequence>
<feature type="coiled-coil region" evidence="4">
    <location>
        <begin position="98"/>
        <end position="159"/>
    </location>
</feature>
<feature type="domain" description="CusB-like beta-barrel" evidence="7">
    <location>
        <begin position="208"/>
        <end position="277"/>
    </location>
</feature>
<evidence type="ECO:0000259" key="5">
    <source>
        <dbReference type="Pfam" id="PF25876"/>
    </source>
</evidence>
<dbReference type="Proteomes" id="UP000242999">
    <property type="component" value="Unassembled WGS sequence"/>
</dbReference>
<dbReference type="Gene3D" id="2.40.50.100">
    <property type="match status" value="1"/>
</dbReference>
<evidence type="ECO:0000256" key="3">
    <source>
        <dbReference type="ARBA" id="ARBA00022448"/>
    </source>
</evidence>
<dbReference type="Gene3D" id="1.10.287.470">
    <property type="entry name" value="Helix hairpin bin"/>
    <property type="match status" value="1"/>
</dbReference>
<dbReference type="GO" id="GO:0015562">
    <property type="term" value="F:efflux transmembrane transporter activity"/>
    <property type="evidence" value="ECO:0007669"/>
    <property type="project" value="TreeGrafter"/>
</dbReference>
<dbReference type="PANTHER" id="PTHR30469:SF18">
    <property type="entry name" value="RESISTANCE-NODULATION-CELL DIVISION (RND) EFFLUX MEMBRANE FUSION PROTEIN-RELATED"/>
    <property type="match status" value="1"/>
</dbReference>
<name>A0A1H6TSF1_9GAMM</name>
<dbReference type="Gene3D" id="2.40.30.170">
    <property type="match status" value="1"/>
</dbReference>
<evidence type="ECO:0000259" key="7">
    <source>
        <dbReference type="Pfam" id="PF25954"/>
    </source>
</evidence>
<dbReference type="Pfam" id="PF25917">
    <property type="entry name" value="BSH_RND"/>
    <property type="match status" value="1"/>
</dbReference>
<dbReference type="InterPro" id="IPR058627">
    <property type="entry name" value="MdtA-like_C"/>
</dbReference>
<dbReference type="Pfam" id="PF25954">
    <property type="entry name" value="Beta-barrel_RND_2"/>
    <property type="match status" value="1"/>
</dbReference>
<comment type="similarity">
    <text evidence="2">Belongs to the membrane fusion protein (MFP) (TC 8.A.1) family.</text>
</comment>
<dbReference type="InterPro" id="IPR006143">
    <property type="entry name" value="RND_pump_MFP"/>
</dbReference>
<dbReference type="InterPro" id="IPR058625">
    <property type="entry name" value="MdtA-like_BSH"/>
</dbReference>
<keyword evidence="3" id="KW-0813">Transport</keyword>
<comment type="subcellular location">
    <subcellularLocation>
        <location evidence="1">Cell envelope</location>
    </subcellularLocation>
</comment>
<dbReference type="InterPro" id="IPR058792">
    <property type="entry name" value="Beta-barrel_RND_2"/>
</dbReference>
<dbReference type="STRING" id="64971.SAMN05421831_11050"/>